<keyword evidence="2" id="KW-1185">Reference proteome</keyword>
<dbReference type="InterPro" id="IPR021508">
    <property type="entry name" value="Gp17-like"/>
</dbReference>
<evidence type="ECO:0000313" key="2">
    <source>
        <dbReference type="Proteomes" id="UP000465810"/>
    </source>
</evidence>
<gene>
    <name evidence="1" type="ORF">GR702_11600</name>
</gene>
<organism evidence="1 2">
    <name type="scientific">Novosphingobium silvae</name>
    <dbReference type="NCBI Taxonomy" id="2692619"/>
    <lineage>
        <taxon>Bacteria</taxon>
        <taxon>Pseudomonadati</taxon>
        <taxon>Pseudomonadota</taxon>
        <taxon>Alphaproteobacteria</taxon>
        <taxon>Sphingomonadales</taxon>
        <taxon>Sphingomonadaceae</taxon>
        <taxon>Novosphingobium</taxon>
    </lineage>
</organism>
<dbReference type="Proteomes" id="UP000465810">
    <property type="component" value="Unassembled WGS sequence"/>
</dbReference>
<name>A0A7X4K8K4_9SPHN</name>
<dbReference type="EMBL" id="WVTD01000007">
    <property type="protein sequence ID" value="MYL98408.1"/>
    <property type="molecule type" value="Genomic_DNA"/>
</dbReference>
<dbReference type="AlphaFoldDB" id="A0A7X4K8K4"/>
<proteinExistence type="predicted"/>
<accession>A0A7X4K8K4</accession>
<sequence>MNDPSLPLQAAIYAALTAAGVEHVFATVPPGTSLPWTVIGDDQVLAAFEAAEMYECFATIHVFGKKPINKKQAALVMAALNAPITIEGFTVSEYGFEDSRNVEEKDNQIGHTVMSFRYLVQPA</sequence>
<evidence type="ECO:0000313" key="1">
    <source>
        <dbReference type="EMBL" id="MYL98408.1"/>
    </source>
</evidence>
<dbReference type="InterPro" id="IPR053745">
    <property type="entry name" value="Viral_Tail_Comp_sf"/>
</dbReference>
<dbReference type="RefSeq" id="WP_160986041.1">
    <property type="nucleotide sequence ID" value="NZ_WVTD01000007.1"/>
</dbReference>
<comment type="caution">
    <text evidence="1">The sequence shown here is derived from an EMBL/GenBank/DDBJ whole genome shotgun (WGS) entry which is preliminary data.</text>
</comment>
<dbReference type="Gene3D" id="3.30.2000.30">
    <property type="match status" value="1"/>
</dbReference>
<dbReference type="Pfam" id="PF11367">
    <property type="entry name" value="Tail_completion_gp17"/>
    <property type="match status" value="1"/>
</dbReference>
<protein>
    <submittedName>
        <fullName evidence="1">DUF3168 domain-containing protein</fullName>
    </submittedName>
</protein>
<reference evidence="1 2" key="1">
    <citation type="submission" date="2019-12" db="EMBL/GenBank/DDBJ databases">
        <authorList>
            <person name="Feng G."/>
            <person name="Zhu H."/>
        </authorList>
    </citation>
    <scope>NUCLEOTIDE SEQUENCE [LARGE SCALE GENOMIC DNA]</scope>
    <source>
        <strain evidence="1 2">FGD1</strain>
    </source>
</reference>